<dbReference type="Gene3D" id="3.40.50.1820">
    <property type="entry name" value="alpha/beta hydrolase"/>
    <property type="match status" value="1"/>
</dbReference>
<dbReference type="SUPFAM" id="SSF53474">
    <property type="entry name" value="alpha/beta-Hydrolases"/>
    <property type="match status" value="1"/>
</dbReference>
<evidence type="ECO:0000256" key="4">
    <source>
        <dbReference type="ARBA" id="ARBA00022801"/>
    </source>
</evidence>
<evidence type="ECO:0000256" key="2">
    <source>
        <dbReference type="ARBA" id="ARBA00010758"/>
    </source>
</evidence>
<organism evidence="11">
    <name type="scientific">Maconellicoccus hirsutus</name>
    <name type="common">Pink hibiscus mealybug</name>
    <dbReference type="NCBI Taxonomy" id="177089"/>
    <lineage>
        <taxon>Eukaryota</taxon>
        <taxon>Metazoa</taxon>
        <taxon>Ecdysozoa</taxon>
        <taxon>Arthropoda</taxon>
        <taxon>Hexapoda</taxon>
        <taxon>Insecta</taxon>
        <taxon>Pterygota</taxon>
        <taxon>Neoptera</taxon>
        <taxon>Paraneoptera</taxon>
        <taxon>Hemiptera</taxon>
        <taxon>Sternorrhyncha</taxon>
        <taxon>Coccoidea</taxon>
        <taxon>Pseudococcidae</taxon>
        <taxon>Maconellicoccus</taxon>
    </lineage>
</organism>
<evidence type="ECO:0000256" key="7">
    <source>
        <dbReference type="ARBA" id="ARBA00038848"/>
    </source>
</evidence>
<evidence type="ECO:0000256" key="3">
    <source>
        <dbReference type="ARBA" id="ARBA00022729"/>
    </source>
</evidence>
<comment type="function">
    <text evidence="9">Catalyzes the cleavage of thioester bonds from S-palmitoyl-CoA or S-palmitoyl-N-acetylcysteamine (unbranched structures) but does not have activity against palmitoylcysteine or palmitoylated proteins, branched structures or bulky head groups. Conversely, hydrolyzes both long and short chain fatty acyl-CoA substrate.</text>
</comment>
<dbReference type="Pfam" id="PF02089">
    <property type="entry name" value="Palm_thioest"/>
    <property type="match status" value="1"/>
</dbReference>
<feature type="chain" id="PRO_5002643956" description="palmitoyl-CoA hydrolase" evidence="10">
    <location>
        <begin position="20"/>
        <end position="289"/>
    </location>
</feature>
<dbReference type="AlphaFoldDB" id="A2I492"/>
<dbReference type="PANTHER" id="PTHR11247:SF27">
    <property type="entry name" value="LYSOSOMAL THIOESTERASE PPT2"/>
    <property type="match status" value="1"/>
</dbReference>
<dbReference type="EC" id="3.1.2.2" evidence="7"/>
<dbReference type="InterPro" id="IPR029058">
    <property type="entry name" value="AB_hydrolase_fold"/>
</dbReference>
<keyword evidence="3 10" id="KW-0732">Signal</keyword>
<evidence type="ECO:0000256" key="9">
    <source>
        <dbReference type="ARBA" id="ARBA00093353"/>
    </source>
</evidence>
<comment type="subcellular location">
    <subcellularLocation>
        <location evidence="1">Lysosome</location>
    </subcellularLocation>
</comment>
<comment type="catalytic activity">
    <reaction evidence="8">
        <text>S-hexadecanoyl-N-acetylcysteamine + H2O = N-acetylcysteamine + hexadecanoate + H(+)</text>
        <dbReference type="Rhea" id="RHEA:84099"/>
        <dbReference type="ChEBI" id="CHEBI:7896"/>
        <dbReference type="ChEBI" id="CHEBI:15377"/>
        <dbReference type="ChEBI" id="CHEBI:15378"/>
        <dbReference type="ChEBI" id="CHEBI:74410"/>
        <dbReference type="ChEBI" id="CHEBI:233601"/>
    </reaction>
</comment>
<evidence type="ECO:0000256" key="6">
    <source>
        <dbReference type="ARBA" id="ARBA00023228"/>
    </source>
</evidence>
<evidence type="ECO:0000313" key="11">
    <source>
        <dbReference type="EMBL" id="ABM55661.1"/>
    </source>
</evidence>
<dbReference type="PANTHER" id="PTHR11247">
    <property type="entry name" value="PALMITOYL-PROTEIN THIOESTERASE/DOLICHYLDIPHOSPHATASE 1"/>
    <property type="match status" value="1"/>
</dbReference>
<reference evidence="11" key="1">
    <citation type="submission" date="2006-10" db="EMBL/GenBank/DDBJ databases">
        <title>Expressed genes of the pink hibiscus mealybug, Maconellicoccus hirsutus.</title>
        <authorList>
            <person name="Hunter W.B."/>
            <person name="Hunnicutt L.E."/>
        </authorList>
    </citation>
    <scope>NUCLEOTIDE SEQUENCE</scope>
</reference>
<evidence type="ECO:0000256" key="10">
    <source>
        <dbReference type="SAM" id="SignalP"/>
    </source>
</evidence>
<evidence type="ECO:0000256" key="8">
    <source>
        <dbReference type="ARBA" id="ARBA00093223"/>
    </source>
</evidence>
<keyword evidence="4" id="KW-0378">Hydrolase</keyword>
<dbReference type="GO" id="GO:0016790">
    <property type="term" value="F:thiolester hydrolase activity"/>
    <property type="evidence" value="ECO:0007669"/>
    <property type="project" value="TreeGrafter"/>
</dbReference>
<dbReference type="EMBL" id="EF070595">
    <property type="protein sequence ID" value="ABM55661.1"/>
    <property type="molecule type" value="mRNA"/>
</dbReference>
<accession>A2I492</accession>
<keyword evidence="6" id="KW-0458">Lysosome</keyword>
<dbReference type="GO" id="GO:0005764">
    <property type="term" value="C:lysosome"/>
    <property type="evidence" value="ECO:0007669"/>
    <property type="project" value="UniProtKB-SubCell"/>
</dbReference>
<proteinExistence type="evidence at transcript level"/>
<comment type="similarity">
    <text evidence="2">Belongs to the palmitoyl-protein thioesterase family.</text>
</comment>
<name>A2I492_MACHI</name>
<sequence length="289" mass="33334">MRFQCITFVLFVFLSKCFAYKPVFLIPGLNAKNDSMRVVIRLINQFHPGTEILTSNFFLKFDSTKPLLYQVSTVGKELLKFSEKHPQGIHLIGYSQGGLVARGIIEQFPNHGVHKLISLSAPQAGQYGTGLLRKYFPGIDVPKEIVYKVLYKSLAQNLLSVANYWKDPYHQEEYYDYVKYLTKLNNEVQHGGSENFKKGFINLKQVVLFGGPDDEVIEPWQTSQFAFYYNNSAEIQPLKEQRYYTEDLFGLRTLDERGDLKLVTAPGLKHREWTKNETFIESELIPLLD</sequence>
<evidence type="ECO:0000256" key="5">
    <source>
        <dbReference type="ARBA" id="ARBA00023180"/>
    </source>
</evidence>
<protein>
    <recommendedName>
        <fullName evidence="7">palmitoyl-CoA hydrolase</fullName>
        <ecNumber evidence="7">3.1.2.2</ecNumber>
    </recommendedName>
</protein>
<evidence type="ECO:0000256" key="1">
    <source>
        <dbReference type="ARBA" id="ARBA00004371"/>
    </source>
</evidence>
<keyword evidence="5" id="KW-0325">Glycoprotein</keyword>
<feature type="signal peptide" evidence="10">
    <location>
        <begin position="1"/>
        <end position="19"/>
    </location>
</feature>